<organism evidence="13 14">
    <name type="scientific">Neiella holothuriorum</name>
    <dbReference type="NCBI Taxonomy" id="2870530"/>
    <lineage>
        <taxon>Bacteria</taxon>
        <taxon>Pseudomonadati</taxon>
        <taxon>Pseudomonadota</taxon>
        <taxon>Gammaproteobacteria</taxon>
        <taxon>Alteromonadales</taxon>
        <taxon>Echinimonadaceae</taxon>
        <taxon>Neiella</taxon>
    </lineage>
</organism>
<keyword evidence="11" id="KW-0963">Cytoplasm</keyword>
<dbReference type="SUPFAM" id="SSF55681">
    <property type="entry name" value="Class II aaRS and biotin synthetases"/>
    <property type="match status" value="1"/>
</dbReference>
<dbReference type="Proteomes" id="UP001166251">
    <property type="component" value="Unassembled WGS sequence"/>
</dbReference>
<comment type="catalytic activity">
    <reaction evidence="11">
        <text>tRNA(Ala) + L-alanine + ATP = L-alanyl-tRNA(Ala) + AMP + diphosphate</text>
        <dbReference type="Rhea" id="RHEA:12540"/>
        <dbReference type="Rhea" id="RHEA-COMP:9657"/>
        <dbReference type="Rhea" id="RHEA-COMP:9923"/>
        <dbReference type="ChEBI" id="CHEBI:30616"/>
        <dbReference type="ChEBI" id="CHEBI:33019"/>
        <dbReference type="ChEBI" id="CHEBI:57972"/>
        <dbReference type="ChEBI" id="CHEBI:78442"/>
        <dbReference type="ChEBI" id="CHEBI:78497"/>
        <dbReference type="ChEBI" id="CHEBI:456215"/>
        <dbReference type="EC" id="6.1.1.7"/>
    </reaction>
</comment>
<gene>
    <name evidence="11 13" type="primary">alaS</name>
    <name evidence="13" type="ORF">K0504_01815</name>
</gene>
<keyword evidence="6 11" id="KW-0862">Zinc</keyword>
<dbReference type="InterPro" id="IPR012947">
    <property type="entry name" value="tRNA_SAD"/>
</dbReference>
<dbReference type="InterPro" id="IPR018164">
    <property type="entry name" value="Ala-tRNA-synth_IIc_N"/>
</dbReference>
<evidence type="ECO:0000256" key="7">
    <source>
        <dbReference type="ARBA" id="ARBA00022840"/>
    </source>
</evidence>
<dbReference type="Gene3D" id="3.10.310.40">
    <property type="match status" value="1"/>
</dbReference>
<evidence type="ECO:0000259" key="12">
    <source>
        <dbReference type="PROSITE" id="PS50860"/>
    </source>
</evidence>
<accession>A0ABS7EBQ9</accession>
<dbReference type="InterPro" id="IPR018163">
    <property type="entry name" value="Thr/Ala-tRNA-synth_IIc_edit"/>
</dbReference>
<reference evidence="13" key="1">
    <citation type="submission" date="2021-07" db="EMBL/GenBank/DDBJ databases">
        <title>Neiella marina sp. nov., isolated from the intestinal content of sea cucumber Apostichopus japonicus.</title>
        <authorList>
            <person name="Bai X."/>
        </authorList>
    </citation>
    <scope>NUCLEOTIDE SEQUENCE</scope>
    <source>
        <strain evidence="13">126</strain>
    </source>
</reference>
<name>A0ABS7EBQ9_9GAMM</name>
<dbReference type="Gene3D" id="3.30.930.10">
    <property type="entry name" value="Bira Bifunctional Protein, Domain 2"/>
    <property type="match status" value="1"/>
</dbReference>
<evidence type="ECO:0000256" key="1">
    <source>
        <dbReference type="ARBA" id="ARBA00008226"/>
    </source>
</evidence>
<dbReference type="PANTHER" id="PTHR11777:SF9">
    <property type="entry name" value="ALANINE--TRNA LIGASE, CYTOPLASMIC"/>
    <property type="match status" value="1"/>
</dbReference>
<keyword evidence="9 11" id="KW-0648">Protein biosynthesis</keyword>
<comment type="function">
    <text evidence="11">Catalyzes the attachment of alanine to tRNA(Ala) in a two-step reaction: alanine is first activated by ATP to form Ala-AMP and then transferred to the acceptor end of tRNA(Ala). Also edits incorrectly charged Ser-tRNA(Ala) and Gly-tRNA(Ala) via its editing domain.</text>
</comment>
<dbReference type="Gene3D" id="3.30.980.10">
    <property type="entry name" value="Threonyl-trna Synthetase, Chain A, domain 2"/>
    <property type="match status" value="1"/>
</dbReference>
<dbReference type="InterPro" id="IPR009000">
    <property type="entry name" value="Transl_B-barrel_sf"/>
</dbReference>
<dbReference type="SUPFAM" id="SSF50447">
    <property type="entry name" value="Translation proteins"/>
    <property type="match status" value="1"/>
</dbReference>
<keyword evidence="3 11" id="KW-0436">Ligase</keyword>
<dbReference type="CDD" id="cd00673">
    <property type="entry name" value="AlaRS_core"/>
    <property type="match status" value="1"/>
</dbReference>
<evidence type="ECO:0000256" key="9">
    <source>
        <dbReference type="ARBA" id="ARBA00022917"/>
    </source>
</evidence>
<dbReference type="InterPro" id="IPR045864">
    <property type="entry name" value="aa-tRNA-synth_II/BPL/LPL"/>
</dbReference>
<comment type="cofactor">
    <cofactor evidence="11">
        <name>Zn(2+)</name>
        <dbReference type="ChEBI" id="CHEBI:29105"/>
    </cofactor>
    <text evidence="11">Binds 1 zinc ion per subunit.</text>
</comment>
<dbReference type="SUPFAM" id="SSF55186">
    <property type="entry name" value="ThrRS/AlaRS common domain"/>
    <property type="match status" value="1"/>
</dbReference>
<dbReference type="Pfam" id="PF07973">
    <property type="entry name" value="tRNA_SAD"/>
    <property type="match status" value="1"/>
</dbReference>
<keyword evidence="2 11" id="KW-0820">tRNA-binding</keyword>
<sequence length="875" mass="96077">MYMTSAELREAFFTFFGNNDHQVVASSSLVPHDDPTLLFTNAGMNQFKDCFLGTEKRSYTRAVSSQRCVRAGGKHNDLENVGYTARHHTFFEMLGNFSFGDYFKHDAIGYAWKFLTEVAKLPKERLLVTVYQTDDEAFDIWAKDIGVPVDRIIRIGDKSPDKPYDSDNFWQMGDTGPCGPCTEIFYDHGDHIWGGPPGSPEEDGDRFIEIWNLVFMQFNRQSDGSMEPLPKPSVDTGMGLERIAAILQGVHSNYEIDIFQFLIKATAAMLNVTDLQDKSLRVIADHIRSCGFLIADGVMPSNEGRGYVLRRIIRRAVRHGNKLGAEQTFFHRLAKALATEMGPAYPELEQQLPVIEKVLMVEEEQFLRTLDRGLALLDDALRNLEGDIIPGETVFKLYDTYGFPADLTADIARERGLEIDQQGFDAAMEQQRQRAKQANQFGVDYNQSIAIEGKSEFTGYDGTEHAATVEAVFTKEGEAVHQLLAGVDGQIVLNTTPFYAESGGQCGDMGELLMEDGSFVVTDTQKSGDAIVHIGYVSQGEIHVGEALTAKVDDVRRNSIRLNHSATHLMHAALRKVLGDHVQQKGSQVSPERLRFDFSHFESISVNSIRTVEQLVNEQIRANFGVETNLMDLDEAKASGAVALFGEKYDEKVRVVGMGDFSTELCGGTHVERTGDIGLFRIMSEGGIASGVRRIEAVTGRYALDSLYNMADQLLEVSGLVKGDMGSAKDKVRQIVEHTKWLEKEVDRLNAKLTTLAGSSLAEQAIEINGIKVLVSTLEGTNTKALRSTVDDLKSKLGSCIVVLATVSDGKIGIAVGVSKDATGKVKAGELVNVVAQQVGGKGGGRPDFAQAGGSDEAALPAAMESVTPWLQERL</sequence>
<feature type="domain" description="Alanyl-transfer RNA synthetases family profile" evidence="12">
    <location>
        <begin position="3"/>
        <end position="709"/>
    </location>
</feature>
<comment type="subcellular location">
    <subcellularLocation>
        <location evidence="11">Cytoplasm</location>
    </subcellularLocation>
</comment>
<dbReference type="Gene3D" id="2.40.30.130">
    <property type="match status" value="1"/>
</dbReference>
<dbReference type="SMART" id="SM00863">
    <property type="entry name" value="tRNA_SAD"/>
    <property type="match status" value="1"/>
</dbReference>
<feature type="binding site" evidence="11">
    <location>
        <position position="564"/>
    </location>
    <ligand>
        <name>Zn(2+)</name>
        <dbReference type="ChEBI" id="CHEBI:29105"/>
    </ligand>
</feature>
<keyword evidence="8 11" id="KW-0694">RNA-binding</keyword>
<dbReference type="PROSITE" id="PS50860">
    <property type="entry name" value="AA_TRNA_LIGASE_II_ALA"/>
    <property type="match status" value="1"/>
</dbReference>
<dbReference type="PRINTS" id="PR00980">
    <property type="entry name" value="TRNASYNTHALA"/>
</dbReference>
<dbReference type="EMBL" id="JAHZSS010000001">
    <property type="protein sequence ID" value="MBW8189759.1"/>
    <property type="molecule type" value="Genomic_DNA"/>
</dbReference>
<feature type="binding site" evidence="11">
    <location>
        <position position="670"/>
    </location>
    <ligand>
        <name>Zn(2+)</name>
        <dbReference type="ChEBI" id="CHEBI:29105"/>
    </ligand>
</feature>
<protein>
    <recommendedName>
        <fullName evidence="11">Alanine--tRNA ligase</fullName>
        <ecNumber evidence="11">6.1.1.7</ecNumber>
    </recommendedName>
    <alternativeName>
        <fullName evidence="11">Alanyl-tRNA synthetase</fullName>
        <shortName evidence="11">AlaRS</shortName>
    </alternativeName>
</protein>
<dbReference type="GO" id="GO:0004813">
    <property type="term" value="F:alanine-tRNA ligase activity"/>
    <property type="evidence" value="ECO:0007669"/>
    <property type="project" value="UniProtKB-EC"/>
</dbReference>
<feature type="binding site" evidence="11">
    <location>
        <position position="666"/>
    </location>
    <ligand>
        <name>Zn(2+)</name>
        <dbReference type="ChEBI" id="CHEBI:29105"/>
    </ligand>
</feature>
<dbReference type="InterPro" id="IPR018162">
    <property type="entry name" value="Ala-tRNA-ligase_IIc_anticod-bd"/>
</dbReference>
<keyword evidence="5 11" id="KW-0547">Nucleotide-binding</keyword>
<evidence type="ECO:0000256" key="3">
    <source>
        <dbReference type="ARBA" id="ARBA00022598"/>
    </source>
</evidence>
<evidence type="ECO:0000256" key="8">
    <source>
        <dbReference type="ARBA" id="ARBA00022884"/>
    </source>
</evidence>
<dbReference type="EC" id="6.1.1.7" evidence="11"/>
<dbReference type="HAMAP" id="MF_00036_B">
    <property type="entry name" value="Ala_tRNA_synth_B"/>
    <property type="match status" value="1"/>
</dbReference>
<keyword evidence="14" id="KW-1185">Reference proteome</keyword>
<evidence type="ECO:0000256" key="2">
    <source>
        <dbReference type="ARBA" id="ARBA00022555"/>
    </source>
</evidence>
<dbReference type="SUPFAM" id="SSF101353">
    <property type="entry name" value="Putative anticodon-binding domain of alanyl-tRNA synthetase (AlaRS)"/>
    <property type="match status" value="1"/>
</dbReference>
<dbReference type="Pfam" id="PF02272">
    <property type="entry name" value="DHHA1"/>
    <property type="match status" value="1"/>
</dbReference>
<evidence type="ECO:0000256" key="6">
    <source>
        <dbReference type="ARBA" id="ARBA00022833"/>
    </source>
</evidence>
<keyword evidence="7 11" id="KW-0067">ATP-binding</keyword>
<evidence type="ECO:0000313" key="13">
    <source>
        <dbReference type="EMBL" id="MBW8189759.1"/>
    </source>
</evidence>
<dbReference type="NCBIfam" id="TIGR00344">
    <property type="entry name" value="alaS"/>
    <property type="match status" value="1"/>
</dbReference>
<comment type="caution">
    <text evidence="13">The sequence shown here is derived from an EMBL/GenBank/DDBJ whole genome shotgun (WGS) entry which is preliminary data.</text>
</comment>
<dbReference type="InterPro" id="IPR002318">
    <property type="entry name" value="Ala-tRNA-lgiase_IIc"/>
</dbReference>
<evidence type="ECO:0000256" key="10">
    <source>
        <dbReference type="ARBA" id="ARBA00023146"/>
    </source>
</evidence>
<evidence type="ECO:0000256" key="4">
    <source>
        <dbReference type="ARBA" id="ARBA00022723"/>
    </source>
</evidence>
<keyword evidence="10 11" id="KW-0030">Aminoacyl-tRNA synthetase</keyword>
<evidence type="ECO:0000313" key="14">
    <source>
        <dbReference type="Proteomes" id="UP001166251"/>
    </source>
</evidence>
<feature type="binding site" evidence="11">
    <location>
        <position position="568"/>
    </location>
    <ligand>
        <name>Zn(2+)</name>
        <dbReference type="ChEBI" id="CHEBI:29105"/>
    </ligand>
</feature>
<comment type="similarity">
    <text evidence="1 11">Belongs to the class-II aminoacyl-tRNA synthetase family.</text>
</comment>
<keyword evidence="4 11" id="KW-0479">Metal-binding</keyword>
<evidence type="ECO:0000256" key="5">
    <source>
        <dbReference type="ARBA" id="ARBA00022741"/>
    </source>
</evidence>
<proteinExistence type="inferred from homology"/>
<comment type="domain">
    <text evidence="11">Consists of three domains; the N-terminal catalytic domain, the editing domain and the C-terminal C-Ala domain. The editing domain removes incorrectly charged amino acids, while the C-Ala domain, along with tRNA(Ala), serves as a bridge to cooperatively bring together the editing and aminoacylation centers thus stimulating deacylation of misacylated tRNAs.</text>
</comment>
<evidence type="ECO:0000256" key="11">
    <source>
        <dbReference type="HAMAP-Rule" id="MF_00036"/>
    </source>
</evidence>
<dbReference type="Pfam" id="PF01411">
    <property type="entry name" value="tRNA-synt_2c"/>
    <property type="match status" value="1"/>
</dbReference>
<dbReference type="RefSeq" id="WP_220102453.1">
    <property type="nucleotide sequence ID" value="NZ_JAHZSS010000001.1"/>
</dbReference>
<dbReference type="InterPro" id="IPR023033">
    <property type="entry name" value="Ala_tRNA_ligase_euk/bac"/>
</dbReference>
<dbReference type="InterPro" id="IPR018165">
    <property type="entry name" value="Ala-tRNA-synth_IIc_core"/>
</dbReference>
<dbReference type="Gene3D" id="3.30.54.20">
    <property type="match status" value="1"/>
</dbReference>
<dbReference type="PANTHER" id="PTHR11777">
    <property type="entry name" value="ALANYL-TRNA SYNTHETASE"/>
    <property type="match status" value="1"/>
</dbReference>
<dbReference type="InterPro" id="IPR050058">
    <property type="entry name" value="Ala-tRNA_ligase"/>
</dbReference>
<dbReference type="InterPro" id="IPR003156">
    <property type="entry name" value="DHHA1_dom"/>
</dbReference>